<evidence type="ECO:0000313" key="3">
    <source>
        <dbReference type="EMBL" id="AFK62277.1"/>
    </source>
</evidence>
<dbReference type="Pfam" id="PF03401">
    <property type="entry name" value="TctC"/>
    <property type="match status" value="1"/>
</dbReference>
<feature type="signal peptide" evidence="2">
    <location>
        <begin position="1"/>
        <end position="27"/>
    </location>
</feature>
<dbReference type="EMBL" id="CP003555">
    <property type="protein sequence ID" value="AFK62277.1"/>
    <property type="molecule type" value="Genomic_DNA"/>
</dbReference>
<feature type="chain" id="PRO_5003680577" description="ABC transporter substrate-binding protein" evidence="2">
    <location>
        <begin position="28"/>
        <end position="352"/>
    </location>
</feature>
<reference evidence="4" key="2">
    <citation type="journal article" date="2013" name="PLoS ONE">
        <title>Genome implosion elicits host-confinement in Alcaligenaceae: evidence from the comparative genomics of Tetrathiobacter kashmirensis, a pathogen in the making.</title>
        <authorList>
            <person name="Ghosh W."/>
            <person name="Alam M."/>
            <person name="Roy C."/>
            <person name="Pyne P."/>
            <person name="George A."/>
            <person name="Chakraborty R."/>
            <person name="Majumder S."/>
            <person name="Agarwal A."/>
            <person name="Chakraborty S."/>
            <person name="Majumdar S."/>
            <person name="Gupta S.K."/>
        </authorList>
    </citation>
    <scope>NUCLEOTIDE SEQUENCE [LARGE SCALE GENOMIC DNA]</scope>
    <source>
        <strain evidence="4">WT001</strain>
    </source>
</reference>
<accession>I3UB89</accession>
<dbReference type="PANTHER" id="PTHR42928">
    <property type="entry name" value="TRICARBOXYLATE-BINDING PROTEIN"/>
    <property type="match status" value="1"/>
</dbReference>
<evidence type="ECO:0000256" key="1">
    <source>
        <dbReference type="ARBA" id="ARBA00006987"/>
    </source>
</evidence>
<dbReference type="CDD" id="cd13576">
    <property type="entry name" value="PBP2_BugD_Asp"/>
    <property type="match status" value="1"/>
</dbReference>
<proteinExistence type="inferred from homology"/>
<dbReference type="SUPFAM" id="SSF53850">
    <property type="entry name" value="Periplasmic binding protein-like II"/>
    <property type="match status" value="1"/>
</dbReference>
<dbReference type="PANTHER" id="PTHR42928:SF5">
    <property type="entry name" value="BLR1237 PROTEIN"/>
    <property type="match status" value="1"/>
</dbReference>
<dbReference type="AlphaFoldDB" id="I3UB89"/>
<evidence type="ECO:0000313" key="4">
    <source>
        <dbReference type="Proteomes" id="UP000005267"/>
    </source>
</evidence>
<dbReference type="InterPro" id="IPR005064">
    <property type="entry name" value="BUG"/>
</dbReference>
<evidence type="ECO:0008006" key="5">
    <source>
        <dbReference type="Google" id="ProtNLM"/>
    </source>
</evidence>
<gene>
    <name evidence="3" type="ordered locus">TKWG_09955</name>
</gene>
<organism evidence="3 4">
    <name type="scientific">Advenella kashmirensis (strain DSM 17095 / LMG 22695 / WT001)</name>
    <name type="common">Tetrathiobacter kashmirensis</name>
    <dbReference type="NCBI Taxonomy" id="1036672"/>
    <lineage>
        <taxon>Bacteria</taxon>
        <taxon>Pseudomonadati</taxon>
        <taxon>Pseudomonadota</taxon>
        <taxon>Betaproteobacteria</taxon>
        <taxon>Burkholderiales</taxon>
        <taxon>Alcaligenaceae</taxon>
    </lineage>
</organism>
<name>I3UB89_ADVKW</name>
<dbReference type="KEGG" id="aka:TKWG_09955"/>
<comment type="similarity">
    <text evidence="1">Belongs to the UPF0065 (bug) family.</text>
</comment>
<evidence type="ECO:0000256" key="2">
    <source>
        <dbReference type="SAM" id="SignalP"/>
    </source>
</evidence>
<dbReference type="Gene3D" id="3.40.190.10">
    <property type="entry name" value="Periplasmic binding protein-like II"/>
    <property type="match status" value="1"/>
</dbReference>
<sequence length="352" mass="37715">MLHTLKNARLFGHIALAFAMTAGTAMAADYPDRPVSMIIPFTAGGPTDNVARSLGEAMQKSLGQTVVIENKAGAGGTIGTTQVANAKPDGYDVLLMHIGFSTAPSLYKRLGYDPEKSFRPVGLVVDVPMTLVARADFPANNMKELVEYLKTNQDKVTLANAGVGAASHLCGTMLMDALGVKLLTVPYKGAGPAMNDLLGKQVDLLCDQTTNTTQHIKAKTVKAYAITSEKRNAQLPDLPTMQEEGFKDFNVGIWHGMWVPAKTPDNVVAKLQSALKDGLASPKFKERMDALGATILTEQATPEALDAKVKEQIPVWLNCSRKQASSLNKHAMQSGLIHASHRVVHQASTIAL</sequence>
<dbReference type="PIRSF" id="PIRSF017082">
    <property type="entry name" value="YflP"/>
    <property type="match status" value="1"/>
</dbReference>
<dbReference type="Gene3D" id="3.40.190.150">
    <property type="entry name" value="Bordetella uptake gene, domain 1"/>
    <property type="match status" value="1"/>
</dbReference>
<dbReference type="InterPro" id="IPR042100">
    <property type="entry name" value="Bug_dom1"/>
</dbReference>
<dbReference type="STRING" id="1036672.TKWG_09955"/>
<dbReference type="Proteomes" id="UP000005267">
    <property type="component" value="Chromosome"/>
</dbReference>
<protein>
    <recommendedName>
        <fullName evidence="5">ABC transporter substrate-binding protein</fullName>
    </recommendedName>
</protein>
<reference evidence="3 4" key="1">
    <citation type="journal article" date="2011" name="J. Bacteriol.">
        <title>Whole-genome shotgun sequencing of the sulfur-oxidizing chemoautotroph Tetrathiobacter kashmirensis.</title>
        <authorList>
            <person name="Ghosh W."/>
            <person name="George A."/>
            <person name="Agarwal A."/>
            <person name="Raj P."/>
            <person name="Alam M."/>
            <person name="Pyne P."/>
            <person name="Das Gupta S.K."/>
        </authorList>
    </citation>
    <scope>NUCLEOTIDE SEQUENCE [LARGE SCALE GENOMIC DNA]</scope>
    <source>
        <strain evidence="3 4">WT001</strain>
    </source>
</reference>
<keyword evidence="4" id="KW-1185">Reference proteome</keyword>
<keyword evidence="2" id="KW-0732">Signal</keyword>
<dbReference type="HOGENOM" id="CLU_045683_0_0_4"/>